<evidence type="ECO:0000256" key="4">
    <source>
        <dbReference type="ARBA" id="ARBA00022741"/>
    </source>
</evidence>
<dbReference type="InterPro" id="IPR037038">
    <property type="entry name" value="HepT-like_sf"/>
</dbReference>
<evidence type="ECO:0000256" key="2">
    <source>
        <dbReference type="ARBA" id="ARBA00022649"/>
    </source>
</evidence>
<evidence type="ECO:0000256" key="5">
    <source>
        <dbReference type="ARBA" id="ARBA00022801"/>
    </source>
</evidence>
<gene>
    <name evidence="7" type="ORF">DCF25_14680</name>
</gene>
<evidence type="ECO:0000313" key="8">
    <source>
        <dbReference type="Proteomes" id="UP000249354"/>
    </source>
</evidence>
<keyword evidence="4" id="KW-0547">Nucleotide-binding</keyword>
<organism evidence="7 8">
    <name type="scientific">Leptolyngbya foveolarum</name>
    <dbReference type="NCBI Taxonomy" id="47253"/>
    <lineage>
        <taxon>Bacteria</taxon>
        <taxon>Bacillati</taxon>
        <taxon>Cyanobacteriota</taxon>
        <taxon>Cyanophyceae</taxon>
        <taxon>Leptolyngbyales</taxon>
        <taxon>Leptolyngbyaceae</taxon>
        <taxon>Leptolyngbya group</taxon>
        <taxon>Leptolyngbya</taxon>
    </lineage>
</organism>
<dbReference type="GO" id="GO:0110001">
    <property type="term" value="C:toxin-antitoxin complex"/>
    <property type="evidence" value="ECO:0007669"/>
    <property type="project" value="InterPro"/>
</dbReference>
<name>A0A2W4W680_9CYAN</name>
<dbReference type="PANTHER" id="PTHR34139">
    <property type="entry name" value="UPF0331 PROTEIN MJ0127"/>
    <property type="match status" value="1"/>
</dbReference>
<accession>A0A2W4W680</accession>
<dbReference type="GO" id="GO:0004540">
    <property type="term" value="F:RNA nuclease activity"/>
    <property type="evidence" value="ECO:0007669"/>
    <property type="project" value="InterPro"/>
</dbReference>
<evidence type="ECO:0008006" key="9">
    <source>
        <dbReference type="Google" id="ProtNLM"/>
    </source>
</evidence>
<dbReference type="InterPro" id="IPR008201">
    <property type="entry name" value="HepT-like"/>
</dbReference>
<keyword evidence="1" id="KW-0597">Phosphoprotein</keyword>
<dbReference type="GO" id="GO:0000166">
    <property type="term" value="F:nucleotide binding"/>
    <property type="evidence" value="ECO:0007669"/>
    <property type="project" value="UniProtKB-KW"/>
</dbReference>
<evidence type="ECO:0000256" key="1">
    <source>
        <dbReference type="ARBA" id="ARBA00022553"/>
    </source>
</evidence>
<proteinExistence type="inferred from homology"/>
<dbReference type="Gene3D" id="1.20.120.580">
    <property type="entry name" value="bsu32300-like"/>
    <property type="match status" value="1"/>
</dbReference>
<dbReference type="PANTHER" id="PTHR34139:SF1">
    <property type="entry name" value="RNASE MJ1380-RELATED"/>
    <property type="match status" value="1"/>
</dbReference>
<reference evidence="7 8" key="2">
    <citation type="submission" date="2018-06" db="EMBL/GenBank/DDBJ databases">
        <title>Metagenomic assembly of (sub)arctic Cyanobacteria and their associated microbiome from non-axenic cultures.</title>
        <authorList>
            <person name="Baurain D."/>
        </authorList>
    </citation>
    <scope>NUCLEOTIDE SEQUENCE [LARGE SCALE GENOMIC DNA]</scope>
    <source>
        <strain evidence="7">ULC129bin1</strain>
    </source>
</reference>
<comment type="caution">
    <text evidence="7">The sequence shown here is derived from an EMBL/GenBank/DDBJ whole genome shotgun (WGS) entry which is preliminary data.</text>
</comment>
<dbReference type="EMBL" id="QBMC01000105">
    <property type="protein sequence ID" value="PZO14668.1"/>
    <property type="molecule type" value="Genomic_DNA"/>
</dbReference>
<evidence type="ECO:0000256" key="6">
    <source>
        <dbReference type="ARBA" id="ARBA00024207"/>
    </source>
</evidence>
<dbReference type="GO" id="GO:0016787">
    <property type="term" value="F:hydrolase activity"/>
    <property type="evidence" value="ECO:0007669"/>
    <property type="project" value="UniProtKB-KW"/>
</dbReference>
<dbReference type="Proteomes" id="UP000249354">
    <property type="component" value="Unassembled WGS sequence"/>
</dbReference>
<comment type="similarity">
    <text evidence="6">Belongs to the HepT RNase toxin family.</text>
</comment>
<evidence type="ECO:0000313" key="7">
    <source>
        <dbReference type="EMBL" id="PZO14668.1"/>
    </source>
</evidence>
<keyword evidence="5" id="KW-0378">Hydrolase</keyword>
<dbReference type="InterPro" id="IPR051813">
    <property type="entry name" value="HepT_RNase_toxin"/>
</dbReference>
<keyword evidence="2" id="KW-1277">Toxin-antitoxin system</keyword>
<keyword evidence="3" id="KW-0540">Nuclease</keyword>
<reference evidence="8" key="1">
    <citation type="submission" date="2018-04" db="EMBL/GenBank/DDBJ databases">
        <authorList>
            <person name="Cornet L."/>
        </authorList>
    </citation>
    <scope>NUCLEOTIDE SEQUENCE [LARGE SCALE GENOMIC DNA]</scope>
</reference>
<evidence type="ECO:0000256" key="3">
    <source>
        <dbReference type="ARBA" id="ARBA00022722"/>
    </source>
</evidence>
<sequence>MPRDLHSLFDIVHSAELVVQYTNGVLEEDFSTDEQLQDATIRRLLVIGEAAGRISEAGRNELSTIDWPKIRGLRNRLVHEYDNISLEIVWAIAQTEMTDLVSKIKPLLPTEDQLSTEE</sequence>
<dbReference type="AlphaFoldDB" id="A0A2W4W680"/>
<protein>
    <recommendedName>
        <fullName evidence="9">DUF86 domain-containing protein</fullName>
    </recommendedName>
</protein>
<dbReference type="Pfam" id="PF01934">
    <property type="entry name" value="HepT-like"/>
    <property type="match status" value="1"/>
</dbReference>